<dbReference type="InterPro" id="IPR026797">
    <property type="entry name" value="HAUS_6"/>
</dbReference>
<evidence type="ECO:0000259" key="2">
    <source>
        <dbReference type="Pfam" id="PF14661"/>
    </source>
</evidence>
<evidence type="ECO:0000256" key="1">
    <source>
        <dbReference type="SAM" id="MobiDB-lite"/>
    </source>
</evidence>
<name>A0ABR4A464_9LECA</name>
<accession>A0ABR4A464</accession>
<dbReference type="InterPro" id="IPR028163">
    <property type="entry name" value="HAUS_6_N"/>
</dbReference>
<evidence type="ECO:0000313" key="3">
    <source>
        <dbReference type="EMBL" id="KAL2040468.1"/>
    </source>
</evidence>
<feature type="compositionally biased region" description="Basic residues" evidence="1">
    <location>
        <begin position="634"/>
        <end position="646"/>
    </location>
</feature>
<feature type="domain" description="HAUS augmin-like complex subunit 6 N-terminal" evidence="2">
    <location>
        <begin position="20"/>
        <end position="221"/>
    </location>
</feature>
<proteinExistence type="predicted"/>
<feature type="compositionally biased region" description="Basic and acidic residues" evidence="1">
    <location>
        <begin position="324"/>
        <end position="337"/>
    </location>
</feature>
<feature type="region of interest" description="Disordered" evidence="1">
    <location>
        <begin position="324"/>
        <end position="727"/>
    </location>
</feature>
<feature type="compositionally biased region" description="Polar residues" evidence="1">
    <location>
        <begin position="553"/>
        <end position="579"/>
    </location>
</feature>
<dbReference type="EMBL" id="JBEFKJ010000021">
    <property type="protein sequence ID" value="KAL2040468.1"/>
    <property type="molecule type" value="Genomic_DNA"/>
</dbReference>
<comment type="caution">
    <text evidence="3">The sequence shown here is derived from an EMBL/GenBank/DDBJ whole genome shotgun (WGS) entry which is preliminary data.</text>
</comment>
<evidence type="ECO:0000313" key="4">
    <source>
        <dbReference type="Proteomes" id="UP001590950"/>
    </source>
</evidence>
<keyword evidence="4" id="KW-1185">Reference proteome</keyword>
<reference evidence="3 4" key="1">
    <citation type="submission" date="2024-09" db="EMBL/GenBank/DDBJ databases">
        <title>Rethinking Asexuality: The Enigmatic Case of Functional Sexual Genes in Lepraria (Stereocaulaceae).</title>
        <authorList>
            <person name="Doellman M."/>
            <person name="Sun Y."/>
            <person name="Barcenas-Pena A."/>
            <person name="Lumbsch H.T."/>
            <person name="Grewe F."/>
        </authorList>
    </citation>
    <scope>NUCLEOTIDE SEQUENCE [LARGE SCALE GENOMIC DNA]</scope>
    <source>
        <strain evidence="3 4">Mercado 3170</strain>
    </source>
</reference>
<gene>
    <name evidence="3" type="ORF">N7G274_006911</name>
</gene>
<feature type="compositionally biased region" description="Polar residues" evidence="1">
    <location>
        <begin position="417"/>
        <end position="427"/>
    </location>
</feature>
<feature type="compositionally biased region" description="Basic and acidic residues" evidence="1">
    <location>
        <begin position="407"/>
        <end position="416"/>
    </location>
</feature>
<feature type="compositionally biased region" description="Basic and acidic residues" evidence="1">
    <location>
        <begin position="461"/>
        <end position="494"/>
    </location>
</feature>
<dbReference type="PANTHER" id="PTHR16151">
    <property type="entry name" value="HAUS AUGMIN-LIKE COMPLEX SUBUNIT 6"/>
    <property type="match status" value="1"/>
</dbReference>
<dbReference type="PANTHER" id="PTHR16151:SF2">
    <property type="entry name" value="HAUS AUGMIN-LIKE COMPLEX SUBUNIT 6"/>
    <property type="match status" value="1"/>
</dbReference>
<dbReference type="Pfam" id="PF14661">
    <property type="entry name" value="HAUS6_N"/>
    <property type="match status" value="1"/>
</dbReference>
<sequence length="727" mass="81432">MSKPQATPAPAHATSSISIFLTNLHLLDLDRCEDWPAISAQTFTSKNTLQNEKNRIHCVEWAFYRLFELWDLEETKDKLLPFFPPLEPLQSLNLRAALFRCINELKKNGDLGKEVIIRKTMFDDCKGEKLQELLASFSTIVLRKILAAGQTGKKSIAGQLAIARRITSEEHESLLPLAVAHPASLTALLRKKESLRTKYRKFGSILDTKEQELDYRFEKVVETQSFLDENPIPDHTVSRLSAMFEKHWQGESKLIDVIVQGEEHSLGDSLLDRQFQQVWPEISEGSFHEEIGTMQQGLLQDLEKRVAEQEARLKQWRDFKDAMKTDNKLRISPKKQEIPLMRTTGNDEDRLKRRERDLVFSPRKSPRKSDWELEPKAADSSPTPAMPKTTKANIKLPRSASKQISPSKEEKVKDETSVTQNRRSTGLVSPVGGGQDDSDDSGFSEVSGSQLHELASPDAIRVIDEDALSRASKENNDKSHAAERAHASGVDRELAIPPSPARKPLLSPTNGESPKIRDEKGPVQRSSIGYDREESYTDSQELDEDDLLAEQIVSMTINAAPTPKQPQLSLEQRTRQSIAFASPRKFQGLQSEALPQTLPPPTAKEDPSHAQPSGPNTLLERTRKSISLLPPKSKPSRKSIHERRTSKMYPTNQFETPKKQLSSVRESTSPDLLFSPGAGYDDVFKSRPKIANSPTPSPAPWDGLERGHGDDLGGEGESPLLRIISNV</sequence>
<protein>
    <recommendedName>
        <fullName evidence="2">HAUS augmin-like complex subunit 6 N-terminal domain-containing protein</fullName>
    </recommendedName>
</protein>
<feature type="compositionally biased region" description="Polar residues" evidence="1">
    <location>
        <begin position="648"/>
        <end position="670"/>
    </location>
</feature>
<organism evidence="3 4">
    <name type="scientific">Stereocaulon virgatum</name>
    <dbReference type="NCBI Taxonomy" id="373712"/>
    <lineage>
        <taxon>Eukaryota</taxon>
        <taxon>Fungi</taxon>
        <taxon>Dikarya</taxon>
        <taxon>Ascomycota</taxon>
        <taxon>Pezizomycotina</taxon>
        <taxon>Lecanoromycetes</taxon>
        <taxon>OSLEUM clade</taxon>
        <taxon>Lecanoromycetidae</taxon>
        <taxon>Lecanorales</taxon>
        <taxon>Lecanorineae</taxon>
        <taxon>Stereocaulaceae</taxon>
        <taxon>Stereocaulon</taxon>
    </lineage>
</organism>
<dbReference type="Proteomes" id="UP001590950">
    <property type="component" value="Unassembled WGS sequence"/>
</dbReference>
<feature type="compositionally biased region" description="Basic and acidic residues" evidence="1">
    <location>
        <begin position="345"/>
        <end position="358"/>
    </location>
</feature>
<feature type="compositionally biased region" description="Basic and acidic residues" evidence="1">
    <location>
        <begin position="367"/>
        <end position="377"/>
    </location>
</feature>